<evidence type="ECO:0000259" key="9">
    <source>
        <dbReference type="PROSITE" id="PS51063"/>
    </source>
</evidence>
<dbReference type="InterPro" id="IPR000595">
    <property type="entry name" value="cNMP-bd_dom"/>
</dbReference>
<dbReference type="GO" id="GO:0016301">
    <property type="term" value="F:kinase activity"/>
    <property type="evidence" value="ECO:0007669"/>
    <property type="project" value="UniProtKB-KW"/>
</dbReference>
<dbReference type="Gene3D" id="3.40.50.2300">
    <property type="match status" value="1"/>
</dbReference>
<dbReference type="Gene3D" id="1.10.10.10">
    <property type="entry name" value="Winged helix-like DNA-binding domain superfamily/Winged helix DNA-binding domain"/>
    <property type="match status" value="1"/>
</dbReference>
<dbReference type="CDD" id="cd00038">
    <property type="entry name" value="CAP_ED"/>
    <property type="match status" value="1"/>
</dbReference>
<dbReference type="PROSITE" id="PS50042">
    <property type="entry name" value="CNMP_BINDING_3"/>
    <property type="match status" value="1"/>
</dbReference>
<dbReference type="InterPro" id="IPR018490">
    <property type="entry name" value="cNMP-bd_dom_sf"/>
</dbReference>
<dbReference type="InterPro" id="IPR036388">
    <property type="entry name" value="WH-like_DNA-bd_sf"/>
</dbReference>
<dbReference type="InterPro" id="IPR001789">
    <property type="entry name" value="Sig_transdc_resp-reg_receiver"/>
</dbReference>
<dbReference type="Pfam" id="PF00072">
    <property type="entry name" value="Response_reg"/>
    <property type="match status" value="1"/>
</dbReference>
<evidence type="ECO:0000256" key="3">
    <source>
        <dbReference type="ARBA" id="ARBA00023015"/>
    </source>
</evidence>
<evidence type="ECO:0000256" key="5">
    <source>
        <dbReference type="ARBA" id="ARBA00023163"/>
    </source>
</evidence>
<dbReference type="InterPro" id="IPR011006">
    <property type="entry name" value="CheY-like_superfamily"/>
</dbReference>
<evidence type="ECO:0000259" key="7">
    <source>
        <dbReference type="PROSITE" id="PS50042"/>
    </source>
</evidence>
<keyword evidence="2" id="KW-0902">Two-component regulatory system</keyword>
<dbReference type="InterPro" id="IPR036390">
    <property type="entry name" value="WH_DNA-bd_sf"/>
</dbReference>
<keyword evidence="5" id="KW-0804">Transcription</keyword>
<dbReference type="Pfam" id="PF00027">
    <property type="entry name" value="cNMP_binding"/>
    <property type="match status" value="1"/>
</dbReference>
<dbReference type="PROSITE" id="PS50110">
    <property type="entry name" value="RESPONSE_REGULATORY"/>
    <property type="match status" value="1"/>
</dbReference>
<dbReference type="SUPFAM" id="SSF51206">
    <property type="entry name" value="cAMP-binding domain-like"/>
    <property type="match status" value="1"/>
</dbReference>
<dbReference type="SMART" id="SM00419">
    <property type="entry name" value="HTH_CRP"/>
    <property type="match status" value="1"/>
</dbReference>
<dbReference type="Gene3D" id="2.60.120.10">
    <property type="entry name" value="Jelly Rolls"/>
    <property type="match status" value="1"/>
</dbReference>
<dbReference type="InterPro" id="IPR012318">
    <property type="entry name" value="HTH_CRP"/>
</dbReference>
<name>A0A1W2DBJ7_9SPHI</name>
<dbReference type="GO" id="GO:0032993">
    <property type="term" value="C:protein-DNA complex"/>
    <property type="evidence" value="ECO:0007669"/>
    <property type="project" value="TreeGrafter"/>
</dbReference>
<keyword evidence="11" id="KW-1185">Reference proteome</keyword>
<dbReference type="STRING" id="475255.SAMN04488101_106149"/>
<dbReference type="GO" id="GO:0006355">
    <property type="term" value="P:regulation of DNA-templated transcription"/>
    <property type="evidence" value="ECO:0007669"/>
    <property type="project" value="InterPro"/>
</dbReference>
<dbReference type="AlphaFoldDB" id="A0A1W2DBJ7"/>
<evidence type="ECO:0000259" key="8">
    <source>
        <dbReference type="PROSITE" id="PS50110"/>
    </source>
</evidence>
<feature type="domain" description="Response regulatory" evidence="8">
    <location>
        <begin position="3"/>
        <end position="119"/>
    </location>
</feature>
<dbReference type="PROSITE" id="PS51063">
    <property type="entry name" value="HTH_CRP_2"/>
    <property type="match status" value="1"/>
</dbReference>
<evidence type="ECO:0000256" key="4">
    <source>
        <dbReference type="ARBA" id="ARBA00023125"/>
    </source>
</evidence>
<reference evidence="10 11" key="1">
    <citation type="submission" date="2017-04" db="EMBL/GenBank/DDBJ databases">
        <authorList>
            <person name="Afonso C.L."/>
            <person name="Miller P.J."/>
            <person name="Scott M.A."/>
            <person name="Spackman E."/>
            <person name="Goraichik I."/>
            <person name="Dimitrov K.M."/>
            <person name="Suarez D.L."/>
            <person name="Swayne D.E."/>
        </authorList>
    </citation>
    <scope>NUCLEOTIDE SEQUENCE [LARGE SCALE GENOMIC DNA]</scope>
    <source>
        <strain evidence="10 11">DSM 19625</strain>
    </source>
</reference>
<keyword evidence="3" id="KW-0805">Transcription regulation</keyword>
<dbReference type="Proteomes" id="UP000192678">
    <property type="component" value="Unassembled WGS sequence"/>
</dbReference>
<dbReference type="SUPFAM" id="SSF52172">
    <property type="entry name" value="CheY-like"/>
    <property type="match status" value="1"/>
</dbReference>
<evidence type="ECO:0000256" key="6">
    <source>
        <dbReference type="PROSITE-ProRule" id="PRU00169"/>
    </source>
</evidence>
<dbReference type="PRINTS" id="PR00034">
    <property type="entry name" value="HTHCRP"/>
</dbReference>
<dbReference type="SMART" id="SM00100">
    <property type="entry name" value="cNMP"/>
    <property type="match status" value="1"/>
</dbReference>
<dbReference type="PANTHER" id="PTHR48111">
    <property type="entry name" value="REGULATOR OF RPOS"/>
    <property type="match status" value="1"/>
</dbReference>
<keyword evidence="10" id="KW-0808">Transferase</keyword>
<dbReference type="CDD" id="cd00092">
    <property type="entry name" value="HTH_CRP"/>
    <property type="match status" value="1"/>
</dbReference>
<dbReference type="InterPro" id="IPR014710">
    <property type="entry name" value="RmlC-like_jellyroll"/>
</dbReference>
<sequence>MKTVLIIEDNVDILESCAEILELSGYHVLQSDNGKHGIELAVENQPDLILCDIMMPEMDGYDVLKLLGQNNDTAEIPFVFLTAKTDRFDFRKGMEMGADDYLTKPFNDTDLLHAVETRIKKHQRQKAYYSSTFQNLEKLSLGNGNGMKELKALIADRKIRHIKKKQVLYYEGDTPQGLYLVVEGSIKTIKLAADGRQFITGLYNPDDYIGLDALLLDEDFTETAEAVEDTSLYLLPRELILNLVNKYPEVSNQFIKILSNNIHEKEEQLLELAYLSVRKRLAQVLLRLSKKASDSDLLNVTRDELAALAGIAIETVSRTLSDFKEEGLIEKNGTQIKLVNIERLMKMKN</sequence>
<keyword evidence="10" id="KW-0418">Kinase</keyword>
<accession>A0A1W2DBJ7</accession>
<dbReference type="OrthoDB" id="9127033at2"/>
<dbReference type="SMART" id="SM00448">
    <property type="entry name" value="REC"/>
    <property type="match status" value="1"/>
</dbReference>
<feature type="domain" description="Cyclic nucleotide-binding" evidence="7">
    <location>
        <begin position="149"/>
        <end position="261"/>
    </location>
</feature>
<feature type="modified residue" description="4-aspartylphosphate" evidence="6">
    <location>
        <position position="52"/>
    </location>
</feature>
<dbReference type="GO" id="GO:0000156">
    <property type="term" value="F:phosphorelay response regulator activity"/>
    <property type="evidence" value="ECO:0007669"/>
    <property type="project" value="TreeGrafter"/>
</dbReference>
<evidence type="ECO:0000256" key="2">
    <source>
        <dbReference type="ARBA" id="ARBA00023012"/>
    </source>
</evidence>
<evidence type="ECO:0000313" key="10">
    <source>
        <dbReference type="EMBL" id="SMC94840.1"/>
    </source>
</evidence>
<dbReference type="GO" id="GO:0000976">
    <property type="term" value="F:transcription cis-regulatory region binding"/>
    <property type="evidence" value="ECO:0007669"/>
    <property type="project" value="TreeGrafter"/>
</dbReference>
<dbReference type="RefSeq" id="WP_084289752.1">
    <property type="nucleotide sequence ID" value="NZ_FWYB01000006.1"/>
</dbReference>
<dbReference type="EMBL" id="FWYB01000006">
    <property type="protein sequence ID" value="SMC94840.1"/>
    <property type="molecule type" value="Genomic_DNA"/>
</dbReference>
<evidence type="ECO:0000256" key="1">
    <source>
        <dbReference type="ARBA" id="ARBA00022553"/>
    </source>
</evidence>
<keyword evidence="1 6" id="KW-0597">Phosphoprotein</keyword>
<protein>
    <submittedName>
        <fullName evidence="10">cAMP-binding domain of CRP or a regulatory subunit of cAMP-dependent protein kinases</fullName>
    </submittedName>
</protein>
<dbReference type="SUPFAM" id="SSF46785">
    <property type="entry name" value="Winged helix' DNA-binding domain"/>
    <property type="match status" value="1"/>
</dbReference>
<dbReference type="Pfam" id="PF13545">
    <property type="entry name" value="HTH_Crp_2"/>
    <property type="match status" value="1"/>
</dbReference>
<keyword evidence="4" id="KW-0238">DNA-binding</keyword>
<proteinExistence type="predicted"/>
<organism evidence="10 11">
    <name type="scientific">Pedobacter nyackensis</name>
    <dbReference type="NCBI Taxonomy" id="475255"/>
    <lineage>
        <taxon>Bacteria</taxon>
        <taxon>Pseudomonadati</taxon>
        <taxon>Bacteroidota</taxon>
        <taxon>Sphingobacteriia</taxon>
        <taxon>Sphingobacteriales</taxon>
        <taxon>Sphingobacteriaceae</taxon>
        <taxon>Pedobacter</taxon>
    </lineage>
</organism>
<dbReference type="PANTHER" id="PTHR48111:SF4">
    <property type="entry name" value="DNA-BINDING DUAL TRANSCRIPTIONAL REGULATOR OMPR"/>
    <property type="match status" value="1"/>
</dbReference>
<dbReference type="InterPro" id="IPR039420">
    <property type="entry name" value="WalR-like"/>
</dbReference>
<dbReference type="GO" id="GO:0005829">
    <property type="term" value="C:cytosol"/>
    <property type="evidence" value="ECO:0007669"/>
    <property type="project" value="TreeGrafter"/>
</dbReference>
<gene>
    <name evidence="10" type="ORF">SAMN04488101_106149</name>
</gene>
<feature type="domain" description="HTH crp-type" evidence="9">
    <location>
        <begin position="275"/>
        <end position="342"/>
    </location>
</feature>
<evidence type="ECO:0000313" key="11">
    <source>
        <dbReference type="Proteomes" id="UP000192678"/>
    </source>
</evidence>